<dbReference type="InterPro" id="IPR046714">
    <property type="entry name" value="DUF6787"/>
</dbReference>
<dbReference type="AlphaFoldDB" id="A0A8H7ZN05"/>
<protein>
    <recommendedName>
        <fullName evidence="3">DUF6787 domain-containing protein</fullName>
    </recommendedName>
</protein>
<dbReference type="EMBL" id="JAEFCI010011826">
    <property type="protein sequence ID" value="KAG5456386.1"/>
    <property type="molecule type" value="Genomic_DNA"/>
</dbReference>
<evidence type="ECO:0000256" key="2">
    <source>
        <dbReference type="SAM" id="Phobius"/>
    </source>
</evidence>
<evidence type="ECO:0000259" key="3">
    <source>
        <dbReference type="Pfam" id="PF20584"/>
    </source>
</evidence>
<comment type="caution">
    <text evidence="4">The sequence shown here is derived from an EMBL/GenBank/DDBJ whole genome shotgun (WGS) entry which is preliminary data.</text>
</comment>
<feature type="transmembrane region" description="Helical" evidence="2">
    <location>
        <begin position="147"/>
        <end position="169"/>
    </location>
</feature>
<evidence type="ECO:0000313" key="5">
    <source>
        <dbReference type="Proteomes" id="UP000673691"/>
    </source>
</evidence>
<feature type="region of interest" description="Disordered" evidence="1">
    <location>
        <begin position="21"/>
        <end position="40"/>
    </location>
</feature>
<organism evidence="4 5">
    <name type="scientific">Olpidium bornovanus</name>
    <dbReference type="NCBI Taxonomy" id="278681"/>
    <lineage>
        <taxon>Eukaryota</taxon>
        <taxon>Fungi</taxon>
        <taxon>Fungi incertae sedis</taxon>
        <taxon>Olpidiomycota</taxon>
        <taxon>Olpidiomycotina</taxon>
        <taxon>Olpidiomycetes</taxon>
        <taxon>Olpidiales</taxon>
        <taxon>Olpidiaceae</taxon>
        <taxon>Olpidium</taxon>
    </lineage>
</organism>
<feature type="region of interest" description="Disordered" evidence="1">
    <location>
        <begin position="84"/>
        <end position="109"/>
    </location>
</feature>
<proteinExistence type="predicted"/>
<feature type="compositionally biased region" description="Low complexity" evidence="1">
    <location>
        <begin position="21"/>
        <end position="31"/>
    </location>
</feature>
<keyword evidence="2" id="KW-1133">Transmembrane helix</keyword>
<evidence type="ECO:0000256" key="1">
    <source>
        <dbReference type="SAM" id="MobiDB-lite"/>
    </source>
</evidence>
<keyword evidence="5" id="KW-1185">Reference proteome</keyword>
<evidence type="ECO:0000313" key="4">
    <source>
        <dbReference type="EMBL" id="KAG5456386.1"/>
    </source>
</evidence>
<keyword evidence="2" id="KW-0472">Membrane</keyword>
<name>A0A8H7ZN05_9FUNG</name>
<dbReference type="OrthoDB" id="270912at2759"/>
<dbReference type="Pfam" id="PF20584">
    <property type="entry name" value="DUF6787"/>
    <property type="match status" value="1"/>
</dbReference>
<sequence>MAGSLHFPVLSRAAAAAAPARAPAKPAAARRPPAPRPALPAKSARGLFAAAVPGASCARLPRRRRGSAAAAAAVPPVAPRPKFGFLSSRATPRAGTSPPVRRVWPGGAPRGDRLLQGRRGFLTAPFRDRTPDFSKLERFSPSWWKEWGVVMAVFAVTGSSTMLLVRPFVNDFMGFKGTFKEGPWSFRVAYILTTLPGYSMMLVTVGTLAGRHAYFRGVALKMWSRLVPAKWLGKDAVKSP</sequence>
<feature type="transmembrane region" description="Helical" evidence="2">
    <location>
        <begin position="189"/>
        <end position="209"/>
    </location>
</feature>
<reference evidence="4 5" key="1">
    <citation type="journal article" name="Sci. Rep.">
        <title>Genome-scale phylogenetic analyses confirm Olpidium as the closest living zoosporic fungus to the non-flagellated, terrestrial fungi.</title>
        <authorList>
            <person name="Chang Y."/>
            <person name="Rochon D."/>
            <person name="Sekimoto S."/>
            <person name="Wang Y."/>
            <person name="Chovatia M."/>
            <person name="Sandor L."/>
            <person name="Salamov A."/>
            <person name="Grigoriev I.V."/>
            <person name="Stajich J.E."/>
            <person name="Spatafora J.W."/>
        </authorList>
    </citation>
    <scope>NUCLEOTIDE SEQUENCE [LARGE SCALE GENOMIC DNA]</scope>
    <source>
        <strain evidence="4">S191</strain>
    </source>
</reference>
<dbReference type="Proteomes" id="UP000673691">
    <property type="component" value="Unassembled WGS sequence"/>
</dbReference>
<keyword evidence="2" id="KW-0812">Transmembrane</keyword>
<gene>
    <name evidence="4" type="ORF">BJ554DRAFT_3887</name>
</gene>
<feature type="domain" description="DUF6787" evidence="3">
    <location>
        <begin position="149"/>
        <end position="227"/>
    </location>
</feature>
<accession>A0A8H7ZN05</accession>